<proteinExistence type="predicted"/>
<gene>
    <name evidence="2" type="ORF">RRU01S_10_01200</name>
</gene>
<sequence length="181" mass="20360">MSYQINDWQIELSKSLLPDGVSVSVPSNVPEEIAITYREAARIADISGRASAAMSRRCLQGMVRHFFDIPTNKRGNLGAELSLVKDRIDSDMWENLLAVRAVGDIGAHMDNNVDQIIDISPDEARILLALIESLFKDWYEVREKRERSSSALKELLASKRTLQREAKQKSIVVADEDSDDE</sequence>
<organism evidence="2 3">
    <name type="scientific">Agrobacterium rubi TR3 = NBRC 13261</name>
    <dbReference type="NCBI Taxonomy" id="1368415"/>
    <lineage>
        <taxon>Bacteria</taxon>
        <taxon>Pseudomonadati</taxon>
        <taxon>Pseudomonadota</taxon>
        <taxon>Alphaproteobacteria</taxon>
        <taxon>Hyphomicrobiales</taxon>
        <taxon>Rhizobiaceae</taxon>
        <taxon>Rhizobium/Agrobacterium group</taxon>
        <taxon>Agrobacterium</taxon>
    </lineage>
</organism>
<name>A0A081CUD5_9HYPH</name>
<dbReference type="AlphaFoldDB" id="A0A081CUD5"/>
<evidence type="ECO:0000313" key="2">
    <source>
        <dbReference type="EMBL" id="GAK70281.1"/>
    </source>
</evidence>
<evidence type="ECO:0000259" key="1">
    <source>
        <dbReference type="Pfam" id="PF13643"/>
    </source>
</evidence>
<evidence type="ECO:0000313" key="3">
    <source>
        <dbReference type="Proteomes" id="UP000028701"/>
    </source>
</evidence>
<dbReference type="Proteomes" id="UP000028701">
    <property type="component" value="Unassembled WGS sequence"/>
</dbReference>
<accession>A0A081CUD5</accession>
<comment type="caution">
    <text evidence="2">The sequence shown here is derived from an EMBL/GenBank/DDBJ whole genome shotgun (WGS) entry which is preliminary data.</text>
</comment>
<reference evidence="2 3" key="1">
    <citation type="submission" date="2014-08" db="EMBL/GenBank/DDBJ databases">
        <title>Whole genome shotgun sequence of Rhizobium rubi NBRC 13261.</title>
        <authorList>
            <person name="Katano-Makiyama Y."/>
            <person name="Hosoyama A."/>
            <person name="Hashimoto M."/>
            <person name="Hosoyama Y."/>
            <person name="Noguchi M."/>
            <person name="Tsuchikane K."/>
            <person name="Uohara A."/>
            <person name="Ohji S."/>
            <person name="Ichikawa N."/>
            <person name="Kimura A."/>
            <person name="Yamazoe A."/>
            <person name="Fujita N."/>
        </authorList>
    </citation>
    <scope>NUCLEOTIDE SEQUENCE [LARGE SCALE GENOMIC DNA]</scope>
    <source>
        <strain evidence="2 3">NBRC 13261</strain>
    </source>
</reference>
<dbReference type="eggNOG" id="ENOG50317W3">
    <property type="taxonomic scope" value="Bacteria"/>
</dbReference>
<protein>
    <recommendedName>
        <fullName evidence="1">DUF4145 domain-containing protein</fullName>
    </recommendedName>
</protein>
<dbReference type="Pfam" id="PF13643">
    <property type="entry name" value="DUF4145"/>
    <property type="match status" value="1"/>
</dbReference>
<dbReference type="InterPro" id="IPR025285">
    <property type="entry name" value="DUF4145"/>
</dbReference>
<dbReference type="EMBL" id="BBJU01000010">
    <property type="protein sequence ID" value="GAK70281.1"/>
    <property type="molecule type" value="Genomic_DNA"/>
</dbReference>
<feature type="domain" description="DUF4145" evidence="1">
    <location>
        <begin position="38"/>
        <end position="129"/>
    </location>
</feature>
<dbReference type="RefSeq" id="WP_052816037.1">
    <property type="nucleotide sequence ID" value="NZ_BBJU01000010.1"/>
</dbReference>